<comment type="similarity">
    <text evidence="2 6">Belongs to the CTL (choline transporter-like) family.</text>
</comment>
<keyword evidence="7" id="KW-0732">Signal</keyword>
<dbReference type="GO" id="GO:0022857">
    <property type="term" value="F:transmembrane transporter activity"/>
    <property type="evidence" value="ECO:0007669"/>
    <property type="project" value="UniProtKB-UniRule"/>
</dbReference>
<comment type="function">
    <text evidence="6">Choline transporter.</text>
</comment>
<dbReference type="PANTHER" id="PTHR12385:SF12">
    <property type="entry name" value="CHOLINE TRANSPORTER-LIKE PROTEIN"/>
    <property type="match status" value="1"/>
</dbReference>
<dbReference type="GO" id="GO:0005886">
    <property type="term" value="C:plasma membrane"/>
    <property type="evidence" value="ECO:0007669"/>
    <property type="project" value="UniProtKB-SubCell"/>
</dbReference>
<sequence>MLKACICCLWCLTKCLTYLNQNAYTATDINITSFCKSTRDLRHVFVILVENVFRVATINTMGDFVLFLGKVLIVSCTAFAVVLALNYQRDYTVWVLPLLIFCLFFWLVAHCFLSVFEIVVDVLFLCFAVDTKHNDGSPGREFYMDKALMVRGREAGNTSGPDPILSSTMHLAHYNLGIVAKVSFIITLVEIPGLILTYIHNQLKRKVCILLDSLS</sequence>
<evidence type="ECO:0000313" key="8">
    <source>
        <dbReference type="Proteomes" id="UP000808372"/>
    </source>
</evidence>
<feature type="transmembrane region" description="Helical" evidence="6">
    <location>
        <begin position="178"/>
        <end position="199"/>
    </location>
</feature>
<protein>
    <recommendedName>
        <fullName evidence="6">Choline transporter-like protein</fullName>
    </recommendedName>
</protein>
<keyword evidence="8" id="KW-1185">Reference proteome</keyword>
<dbReference type="GeneID" id="120034720"/>
<reference evidence="9" key="1">
    <citation type="submission" date="2025-08" db="UniProtKB">
        <authorList>
            <consortium name="RefSeq"/>
        </authorList>
    </citation>
    <scope>IDENTIFICATION</scope>
    <source>
        <tissue evidence="9">White muscle</tissue>
    </source>
</reference>
<dbReference type="KEGG" id="snh:120034720"/>
<feature type="chain" id="PRO_5035725491" description="Choline transporter-like protein" evidence="7">
    <location>
        <begin position="18"/>
        <end position="215"/>
    </location>
</feature>
<comment type="caution">
    <text evidence="6">Lacks conserved residue(s) required for the propagation of feature annotation.</text>
</comment>
<evidence type="ECO:0000256" key="6">
    <source>
        <dbReference type="RuleBase" id="RU368066"/>
    </source>
</evidence>
<evidence type="ECO:0000256" key="5">
    <source>
        <dbReference type="ARBA" id="ARBA00023136"/>
    </source>
</evidence>
<feature type="signal peptide" evidence="7">
    <location>
        <begin position="1"/>
        <end position="17"/>
    </location>
</feature>
<dbReference type="InterPro" id="IPR007603">
    <property type="entry name" value="Choline_transptr-like"/>
</dbReference>
<comment type="subcellular location">
    <subcellularLocation>
        <location evidence="6">Cell membrane</location>
        <topology evidence="6">Multi-pass membrane protein</topology>
    </subcellularLocation>
    <subcellularLocation>
        <location evidence="1">Membrane</location>
        <topology evidence="1">Multi-pass membrane protein</topology>
    </subcellularLocation>
</comment>
<accession>A0A8U0Q5Z7</accession>
<evidence type="ECO:0000256" key="7">
    <source>
        <dbReference type="SAM" id="SignalP"/>
    </source>
</evidence>
<dbReference type="Pfam" id="PF04515">
    <property type="entry name" value="Choline_transpo"/>
    <property type="match status" value="2"/>
</dbReference>
<evidence type="ECO:0000256" key="3">
    <source>
        <dbReference type="ARBA" id="ARBA00022692"/>
    </source>
</evidence>
<evidence type="ECO:0000313" key="9">
    <source>
        <dbReference type="RefSeq" id="XP_038837252.1"/>
    </source>
</evidence>
<feature type="transmembrane region" description="Helical" evidence="6">
    <location>
        <begin position="94"/>
        <end position="116"/>
    </location>
</feature>
<name>A0A8U0Q5Z7_SALNM</name>
<dbReference type="AlphaFoldDB" id="A0A8U0Q5Z7"/>
<keyword evidence="4 6" id="KW-1133">Transmembrane helix</keyword>
<evidence type="ECO:0000256" key="2">
    <source>
        <dbReference type="ARBA" id="ARBA00007168"/>
    </source>
</evidence>
<gene>
    <name evidence="9" type="primary">LOC120034720</name>
</gene>
<proteinExistence type="inferred from homology"/>
<evidence type="ECO:0000256" key="1">
    <source>
        <dbReference type="ARBA" id="ARBA00004141"/>
    </source>
</evidence>
<keyword evidence="5 6" id="KW-0472">Membrane</keyword>
<feature type="transmembrane region" description="Helical" evidence="6">
    <location>
        <begin position="64"/>
        <end position="87"/>
    </location>
</feature>
<dbReference type="RefSeq" id="XP_038837252.1">
    <property type="nucleotide sequence ID" value="XM_038981324.1"/>
</dbReference>
<organism evidence="8 9">
    <name type="scientific">Salvelinus namaycush</name>
    <name type="common">Lake trout</name>
    <name type="synonym">Salmo namaycush</name>
    <dbReference type="NCBI Taxonomy" id="8040"/>
    <lineage>
        <taxon>Eukaryota</taxon>
        <taxon>Metazoa</taxon>
        <taxon>Chordata</taxon>
        <taxon>Craniata</taxon>
        <taxon>Vertebrata</taxon>
        <taxon>Euteleostomi</taxon>
        <taxon>Actinopterygii</taxon>
        <taxon>Neopterygii</taxon>
        <taxon>Teleostei</taxon>
        <taxon>Protacanthopterygii</taxon>
        <taxon>Salmoniformes</taxon>
        <taxon>Salmonidae</taxon>
        <taxon>Salmoninae</taxon>
        <taxon>Salvelinus</taxon>
    </lineage>
</organism>
<evidence type="ECO:0000256" key="4">
    <source>
        <dbReference type="ARBA" id="ARBA00022989"/>
    </source>
</evidence>
<dbReference type="PANTHER" id="PTHR12385">
    <property type="entry name" value="CHOLINE TRANSPORTER-LIKE (SLC FAMILY 44)"/>
    <property type="match status" value="1"/>
</dbReference>
<dbReference type="Proteomes" id="UP000808372">
    <property type="component" value="Chromosome 42"/>
</dbReference>
<keyword evidence="3 6" id="KW-0812">Transmembrane</keyword>